<evidence type="ECO:0000313" key="2">
    <source>
        <dbReference type="EnsemblProtists" id="EKX43837"/>
    </source>
</evidence>
<organism evidence="1">
    <name type="scientific">Guillardia theta (strain CCMP2712)</name>
    <name type="common">Cryptophyte</name>
    <dbReference type="NCBI Taxonomy" id="905079"/>
    <lineage>
        <taxon>Eukaryota</taxon>
        <taxon>Cryptophyceae</taxon>
        <taxon>Pyrenomonadales</taxon>
        <taxon>Geminigeraceae</taxon>
        <taxon>Guillardia</taxon>
    </lineage>
</organism>
<dbReference type="PANTHER" id="PTHR22504">
    <property type="entry name" value="REPRESSOR OF RNA POLYMERASE III TRANSCRIPTION MAF1"/>
    <property type="match status" value="1"/>
</dbReference>
<dbReference type="InterPro" id="IPR038564">
    <property type="entry name" value="Maf1_sf"/>
</dbReference>
<reference evidence="2" key="3">
    <citation type="submission" date="2015-06" db="UniProtKB">
        <authorList>
            <consortium name="EnsemblProtists"/>
        </authorList>
    </citation>
    <scope>IDENTIFICATION</scope>
</reference>
<dbReference type="Gene3D" id="3.40.1000.50">
    <property type="entry name" value="Repressor of RNA polymerase III transcription Maf1"/>
    <property type="match status" value="1"/>
</dbReference>
<evidence type="ECO:0000313" key="1">
    <source>
        <dbReference type="EMBL" id="EKX43837.1"/>
    </source>
</evidence>
<dbReference type="KEGG" id="gtt:GUITHDRAFT_110289"/>
<accession>L1J6A8</accession>
<dbReference type="OMA" id="DKVCRKT"/>
<evidence type="ECO:0008006" key="4">
    <source>
        <dbReference type="Google" id="ProtNLM"/>
    </source>
</evidence>
<dbReference type="Pfam" id="PF09174">
    <property type="entry name" value="Maf1"/>
    <property type="match status" value="1"/>
</dbReference>
<dbReference type="EnsemblProtists" id="EKX43837">
    <property type="protein sequence ID" value="EKX43837"/>
    <property type="gene ID" value="GUITHDRAFT_110289"/>
</dbReference>
<protein>
    <recommendedName>
        <fullName evidence="4">Repressor of RNA polymerase III transcription</fullName>
    </recommendedName>
</protein>
<dbReference type="InterPro" id="IPR015257">
    <property type="entry name" value="Maf1"/>
</dbReference>
<sequence>MQWTESARDKCSTALIIMAGSQEVLLADPGNPEAASSCNMHLKNQVVHSVDEAIMGLSSTVKGCDLKHIAPITELDVALQSGIDIGDSCVQGKLEIYSCKLASSERKLASSLDSVWKDTPAENEHVHHSLSPTSASPLGSVNEFATRKLLINLILTLNNTFADYDFRNLRPEDFTRESSLEMVMNSVNSKMSRVDDGSDSNFCTRLWSALTSEMCLRECEIYSYVADMDEDALSYGKLWSVNYFFYNKKLNKLAFFACWIKSKGRSSLLLEDDDDDEMTLESDNDLEFEMEDGI</sequence>
<dbReference type="OrthoDB" id="277029at2759"/>
<dbReference type="PaxDb" id="55529-EKX43837"/>
<reference evidence="3" key="2">
    <citation type="submission" date="2012-11" db="EMBL/GenBank/DDBJ databases">
        <authorList>
            <person name="Kuo A."/>
            <person name="Curtis B.A."/>
            <person name="Tanifuji G."/>
            <person name="Burki F."/>
            <person name="Gruber A."/>
            <person name="Irimia M."/>
            <person name="Maruyama S."/>
            <person name="Arias M.C."/>
            <person name="Ball S.G."/>
            <person name="Gile G.H."/>
            <person name="Hirakawa Y."/>
            <person name="Hopkins J.F."/>
            <person name="Rensing S.A."/>
            <person name="Schmutz J."/>
            <person name="Symeonidi A."/>
            <person name="Elias M."/>
            <person name="Eveleigh R.J."/>
            <person name="Herman E.K."/>
            <person name="Klute M.J."/>
            <person name="Nakayama T."/>
            <person name="Obornik M."/>
            <person name="Reyes-Prieto A."/>
            <person name="Armbrust E.V."/>
            <person name="Aves S.J."/>
            <person name="Beiko R.G."/>
            <person name="Coutinho P."/>
            <person name="Dacks J.B."/>
            <person name="Durnford D.G."/>
            <person name="Fast N.M."/>
            <person name="Green B.R."/>
            <person name="Grisdale C."/>
            <person name="Hempe F."/>
            <person name="Henrissat B."/>
            <person name="Hoppner M.P."/>
            <person name="Ishida K.-I."/>
            <person name="Kim E."/>
            <person name="Koreny L."/>
            <person name="Kroth P.G."/>
            <person name="Liu Y."/>
            <person name="Malik S.-B."/>
            <person name="Maier U.G."/>
            <person name="McRose D."/>
            <person name="Mock T."/>
            <person name="Neilson J.A."/>
            <person name="Onodera N.T."/>
            <person name="Poole A.M."/>
            <person name="Pritham E.J."/>
            <person name="Richards T.A."/>
            <person name="Rocap G."/>
            <person name="Roy S.W."/>
            <person name="Sarai C."/>
            <person name="Schaack S."/>
            <person name="Shirato S."/>
            <person name="Slamovits C.H."/>
            <person name="Spencer D.F."/>
            <person name="Suzuki S."/>
            <person name="Worden A.Z."/>
            <person name="Zauner S."/>
            <person name="Barry K."/>
            <person name="Bell C."/>
            <person name="Bharti A.K."/>
            <person name="Crow J.A."/>
            <person name="Grimwood J."/>
            <person name="Kramer R."/>
            <person name="Lindquist E."/>
            <person name="Lucas S."/>
            <person name="Salamov A."/>
            <person name="McFadden G.I."/>
            <person name="Lane C.E."/>
            <person name="Keeling P.J."/>
            <person name="Gray M.W."/>
            <person name="Grigoriev I.V."/>
            <person name="Archibald J.M."/>
        </authorList>
    </citation>
    <scope>NUCLEOTIDE SEQUENCE</scope>
    <source>
        <strain evidence="3">CCMP2712</strain>
    </source>
</reference>
<dbReference type="Proteomes" id="UP000011087">
    <property type="component" value="Unassembled WGS sequence"/>
</dbReference>
<dbReference type="GO" id="GO:0000994">
    <property type="term" value="F:RNA polymerase III core binding"/>
    <property type="evidence" value="ECO:0007669"/>
    <property type="project" value="TreeGrafter"/>
</dbReference>
<dbReference type="PANTHER" id="PTHR22504:SF0">
    <property type="entry name" value="REPRESSOR OF RNA POLYMERASE III TRANSCRIPTION MAF1 HOMOLOG"/>
    <property type="match status" value="1"/>
</dbReference>
<dbReference type="GO" id="GO:0005634">
    <property type="term" value="C:nucleus"/>
    <property type="evidence" value="ECO:0007669"/>
    <property type="project" value="TreeGrafter"/>
</dbReference>
<dbReference type="AlphaFoldDB" id="L1J6A8"/>
<dbReference type="eggNOG" id="KOG3104">
    <property type="taxonomic scope" value="Eukaryota"/>
</dbReference>
<dbReference type="EMBL" id="JH993008">
    <property type="protein sequence ID" value="EKX43837.1"/>
    <property type="molecule type" value="Genomic_DNA"/>
</dbReference>
<dbReference type="STRING" id="905079.L1J6A8"/>
<proteinExistence type="predicted"/>
<evidence type="ECO:0000313" key="3">
    <source>
        <dbReference type="Proteomes" id="UP000011087"/>
    </source>
</evidence>
<dbReference type="RefSeq" id="XP_005830817.1">
    <property type="nucleotide sequence ID" value="XM_005830760.1"/>
</dbReference>
<dbReference type="GO" id="GO:0016480">
    <property type="term" value="P:negative regulation of transcription by RNA polymerase III"/>
    <property type="evidence" value="ECO:0007669"/>
    <property type="project" value="InterPro"/>
</dbReference>
<name>L1J6A8_GUITC</name>
<gene>
    <name evidence="1" type="ORF">GUITHDRAFT_110289</name>
</gene>
<keyword evidence="3" id="KW-1185">Reference proteome</keyword>
<dbReference type="GeneID" id="17300421"/>
<reference evidence="1 3" key="1">
    <citation type="journal article" date="2012" name="Nature">
        <title>Algal genomes reveal evolutionary mosaicism and the fate of nucleomorphs.</title>
        <authorList>
            <consortium name="DOE Joint Genome Institute"/>
            <person name="Curtis B.A."/>
            <person name="Tanifuji G."/>
            <person name="Burki F."/>
            <person name="Gruber A."/>
            <person name="Irimia M."/>
            <person name="Maruyama S."/>
            <person name="Arias M.C."/>
            <person name="Ball S.G."/>
            <person name="Gile G.H."/>
            <person name="Hirakawa Y."/>
            <person name="Hopkins J.F."/>
            <person name="Kuo A."/>
            <person name="Rensing S.A."/>
            <person name="Schmutz J."/>
            <person name="Symeonidi A."/>
            <person name="Elias M."/>
            <person name="Eveleigh R.J."/>
            <person name="Herman E.K."/>
            <person name="Klute M.J."/>
            <person name="Nakayama T."/>
            <person name="Obornik M."/>
            <person name="Reyes-Prieto A."/>
            <person name="Armbrust E.V."/>
            <person name="Aves S.J."/>
            <person name="Beiko R.G."/>
            <person name="Coutinho P."/>
            <person name="Dacks J.B."/>
            <person name="Durnford D.G."/>
            <person name="Fast N.M."/>
            <person name="Green B.R."/>
            <person name="Grisdale C.J."/>
            <person name="Hempel F."/>
            <person name="Henrissat B."/>
            <person name="Hoppner M.P."/>
            <person name="Ishida K."/>
            <person name="Kim E."/>
            <person name="Koreny L."/>
            <person name="Kroth P.G."/>
            <person name="Liu Y."/>
            <person name="Malik S.B."/>
            <person name="Maier U.G."/>
            <person name="McRose D."/>
            <person name="Mock T."/>
            <person name="Neilson J.A."/>
            <person name="Onodera N.T."/>
            <person name="Poole A.M."/>
            <person name="Pritham E.J."/>
            <person name="Richards T.A."/>
            <person name="Rocap G."/>
            <person name="Roy S.W."/>
            <person name="Sarai C."/>
            <person name="Schaack S."/>
            <person name="Shirato S."/>
            <person name="Slamovits C.H."/>
            <person name="Spencer D.F."/>
            <person name="Suzuki S."/>
            <person name="Worden A.Z."/>
            <person name="Zauner S."/>
            <person name="Barry K."/>
            <person name="Bell C."/>
            <person name="Bharti A.K."/>
            <person name="Crow J.A."/>
            <person name="Grimwood J."/>
            <person name="Kramer R."/>
            <person name="Lindquist E."/>
            <person name="Lucas S."/>
            <person name="Salamov A."/>
            <person name="McFadden G.I."/>
            <person name="Lane C.E."/>
            <person name="Keeling P.J."/>
            <person name="Gray M.W."/>
            <person name="Grigoriev I.V."/>
            <person name="Archibald J.M."/>
        </authorList>
    </citation>
    <scope>NUCLEOTIDE SEQUENCE</scope>
    <source>
        <strain evidence="1 3">CCMP2712</strain>
    </source>
</reference>
<dbReference type="HOGENOM" id="CLU_948152_0_0_1"/>